<proteinExistence type="predicted"/>
<evidence type="ECO:0000256" key="1">
    <source>
        <dbReference type="SAM" id="Phobius"/>
    </source>
</evidence>
<sequence>MARFSKEKLALRGSIVILGAWVLFSLASPIADAIGEDAKLIFGILWILIFYGLALATLIFVPVFAGQAIRSLRSDDPARKGPAGIALALSVLSLALMLLYFGHMFL</sequence>
<keyword evidence="1" id="KW-0812">Transmembrane</keyword>
<dbReference type="Proteomes" id="UP001146453">
    <property type="component" value="Unassembled WGS sequence"/>
</dbReference>
<name>A0ABT4R837_9CORY</name>
<comment type="caution">
    <text evidence="2">The sequence shown here is derived from an EMBL/GenBank/DDBJ whole genome shotgun (WGS) entry which is preliminary data.</text>
</comment>
<dbReference type="EMBL" id="JAKMUR010000009">
    <property type="protein sequence ID" value="MCZ9291715.1"/>
    <property type="molecule type" value="Genomic_DNA"/>
</dbReference>
<keyword evidence="3" id="KW-1185">Reference proteome</keyword>
<evidence type="ECO:0000313" key="3">
    <source>
        <dbReference type="Proteomes" id="UP001146453"/>
    </source>
</evidence>
<feature type="transmembrane region" description="Helical" evidence="1">
    <location>
        <begin position="85"/>
        <end position="105"/>
    </location>
</feature>
<dbReference type="RefSeq" id="WP_269952224.1">
    <property type="nucleotide sequence ID" value="NZ_JAKMUR010000009.1"/>
</dbReference>
<evidence type="ECO:0000313" key="2">
    <source>
        <dbReference type="EMBL" id="MCZ9291715.1"/>
    </source>
</evidence>
<accession>A0ABT4R837</accession>
<keyword evidence="1" id="KW-1133">Transmembrane helix</keyword>
<keyword evidence="1" id="KW-0472">Membrane</keyword>
<organism evidence="2 3">
    <name type="scientific">Corynebacterium lehmanniae</name>
    <dbReference type="NCBI Taxonomy" id="2913497"/>
    <lineage>
        <taxon>Bacteria</taxon>
        <taxon>Bacillati</taxon>
        <taxon>Actinomycetota</taxon>
        <taxon>Actinomycetes</taxon>
        <taxon>Mycobacteriales</taxon>
        <taxon>Corynebacteriaceae</taxon>
        <taxon>Corynebacterium</taxon>
    </lineage>
</organism>
<feature type="transmembrane region" description="Helical" evidence="1">
    <location>
        <begin position="43"/>
        <end position="65"/>
    </location>
</feature>
<protein>
    <recommendedName>
        <fullName evidence="4">DUF4190 domain-containing protein</fullName>
    </recommendedName>
</protein>
<evidence type="ECO:0008006" key="4">
    <source>
        <dbReference type="Google" id="ProtNLM"/>
    </source>
</evidence>
<reference evidence="2" key="1">
    <citation type="submission" date="2022-02" db="EMBL/GenBank/DDBJ databases">
        <title>Corynebacterium sp. from urogenital microbiome.</title>
        <authorList>
            <person name="Cappelli E.A."/>
            <person name="Ribeiro T.G."/>
            <person name="Peixe L."/>
        </authorList>
    </citation>
    <scope>NUCLEOTIDE SEQUENCE</scope>
    <source>
        <strain evidence="2">C8Ua_144</strain>
    </source>
</reference>
<gene>
    <name evidence="2" type="ORF">L8U61_06130</name>
</gene>